<sequence length="116" mass="12598">MQFKTCVATVLLVAGRLSSVAFGGDVVERDPQPTYTIKARAWVTSPTDNDMNGWSSGRRADLGRELGAYSRIHVSSSLNSLAAPRAINWRTSVSSLPPHNLGMSAPMSVYALMMER</sequence>
<evidence type="ECO:0000256" key="1">
    <source>
        <dbReference type="SAM" id="SignalP"/>
    </source>
</evidence>
<protein>
    <submittedName>
        <fullName evidence="2">Uncharacterized protein</fullName>
    </submittedName>
</protein>
<dbReference type="Proteomes" id="UP001221757">
    <property type="component" value="Unassembled WGS sequence"/>
</dbReference>
<comment type="caution">
    <text evidence="2">The sequence shown here is derived from an EMBL/GenBank/DDBJ whole genome shotgun (WGS) entry which is preliminary data.</text>
</comment>
<organism evidence="2 3">
    <name type="scientific">Mycena rosella</name>
    <name type="common">Pink bonnet</name>
    <name type="synonym">Agaricus rosellus</name>
    <dbReference type="NCBI Taxonomy" id="1033263"/>
    <lineage>
        <taxon>Eukaryota</taxon>
        <taxon>Fungi</taxon>
        <taxon>Dikarya</taxon>
        <taxon>Basidiomycota</taxon>
        <taxon>Agaricomycotina</taxon>
        <taxon>Agaricomycetes</taxon>
        <taxon>Agaricomycetidae</taxon>
        <taxon>Agaricales</taxon>
        <taxon>Marasmiineae</taxon>
        <taxon>Mycenaceae</taxon>
        <taxon>Mycena</taxon>
    </lineage>
</organism>
<keyword evidence="1" id="KW-0732">Signal</keyword>
<evidence type="ECO:0000313" key="2">
    <source>
        <dbReference type="EMBL" id="KAJ7708941.1"/>
    </source>
</evidence>
<feature type="chain" id="PRO_5041999003" evidence="1">
    <location>
        <begin position="24"/>
        <end position="116"/>
    </location>
</feature>
<name>A0AAD7GZT1_MYCRO</name>
<keyword evidence="3" id="KW-1185">Reference proteome</keyword>
<dbReference type="EMBL" id="JARKIE010000003">
    <property type="protein sequence ID" value="KAJ7708941.1"/>
    <property type="molecule type" value="Genomic_DNA"/>
</dbReference>
<dbReference type="AlphaFoldDB" id="A0AAD7GZT1"/>
<feature type="signal peptide" evidence="1">
    <location>
        <begin position="1"/>
        <end position="23"/>
    </location>
</feature>
<evidence type="ECO:0000313" key="3">
    <source>
        <dbReference type="Proteomes" id="UP001221757"/>
    </source>
</evidence>
<proteinExistence type="predicted"/>
<reference evidence="2" key="1">
    <citation type="submission" date="2023-03" db="EMBL/GenBank/DDBJ databases">
        <title>Massive genome expansion in bonnet fungi (Mycena s.s.) driven by repeated elements and novel gene families across ecological guilds.</title>
        <authorList>
            <consortium name="Lawrence Berkeley National Laboratory"/>
            <person name="Harder C.B."/>
            <person name="Miyauchi S."/>
            <person name="Viragh M."/>
            <person name="Kuo A."/>
            <person name="Thoen E."/>
            <person name="Andreopoulos B."/>
            <person name="Lu D."/>
            <person name="Skrede I."/>
            <person name="Drula E."/>
            <person name="Henrissat B."/>
            <person name="Morin E."/>
            <person name="Kohler A."/>
            <person name="Barry K."/>
            <person name="LaButti K."/>
            <person name="Morin E."/>
            <person name="Salamov A."/>
            <person name="Lipzen A."/>
            <person name="Mereny Z."/>
            <person name="Hegedus B."/>
            <person name="Baldrian P."/>
            <person name="Stursova M."/>
            <person name="Weitz H."/>
            <person name="Taylor A."/>
            <person name="Grigoriev I.V."/>
            <person name="Nagy L.G."/>
            <person name="Martin F."/>
            <person name="Kauserud H."/>
        </authorList>
    </citation>
    <scope>NUCLEOTIDE SEQUENCE</scope>
    <source>
        <strain evidence="2">CBHHK067</strain>
    </source>
</reference>
<accession>A0AAD7GZT1</accession>
<gene>
    <name evidence="2" type="ORF">B0H17DRAFT_1174220</name>
</gene>